<evidence type="ECO:0000256" key="4">
    <source>
        <dbReference type="ARBA" id="ARBA00023136"/>
    </source>
</evidence>
<keyword evidence="2 5" id="KW-0812">Transmembrane</keyword>
<evidence type="ECO:0000256" key="3">
    <source>
        <dbReference type="ARBA" id="ARBA00022989"/>
    </source>
</evidence>
<reference evidence="6" key="1">
    <citation type="submission" date="2021-01" db="EMBL/GenBank/DDBJ databases">
        <authorList>
            <person name="Li R."/>
            <person name="Bekaert M."/>
        </authorList>
    </citation>
    <scope>NUCLEOTIDE SEQUENCE</scope>
    <source>
        <strain evidence="6">Farmed</strain>
    </source>
</reference>
<dbReference type="Proteomes" id="UP000597762">
    <property type="component" value="Unassembled WGS sequence"/>
</dbReference>
<evidence type="ECO:0000256" key="1">
    <source>
        <dbReference type="ARBA" id="ARBA00004141"/>
    </source>
</evidence>
<dbReference type="OrthoDB" id="10033535at2759"/>
<gene>
    <name evidence="6" type="ORF">SPHA_52497</name>
</gene>
<keyword evidence="4 5" id="KW-0472">Membrane</keyword>
<dbReference type="Pfam" id="PF00335">
    <property type="entry name" value="Tetraspanin"/>
    <property type="match status" value="1"/>
</dbReference>
<evidence type="ECO:0000313" key="7">
    <source>
        <dbReference type="Proteomes" id="UP000597762"/>
    </source>
</evidence>
<dbReference type="EMBL" id="CAHIKZ030003271">
    <property type="protein sequence ID" value="CAE1298219.1"/>
    <property type="molecule type" value="Genomic_DNA"/>
</dbReference>
<keyword evidence="3 5" id="KW-1133">Transmembrane helix</keyword>
<dbReference type="GO" id="GO:0016020">
    <property type="term" value="C:membrane"/>
    <property type="evidence" value="ECO:0007669"/>
    <property type="project" value="UniProtKB-SubCell"/>
</dbReference>
<protein>
    <recommendedName>
        <fullName evidence="8">Tetraspanin</fullName>
    </recommendedName>
</protein>
<comment type="subcellular location">
    <subcellularLocation>
        <location evidence="1">Membrane</location>
        <topology evidence="1">Multi-pass membrane protein</topology>
    </subcellularLocation>
</comment>
<feature type="transmembrane region" description="Helical" evidence="5">
    <location>
        <begin position="66"/>
        <end position="93"/>
    </location>
</feature>
<comment type="caution">
    <text evidence="6">The sequence shown here is derived from an EMBL/GenBank/DDBJ whole genome shotgun (WGS) entry which is preliminary data.</text>
</comment>
<dbReference type="AlphaFoldDB" id="A0A812DHN3"/>
<keyword evidence="7" id="KW-1185">Reference proteome</keyword>
<evidence type="ECO:0000256" key="2">
    <source>
        <dbReference type="ARBA" id="ARBA00022692"/>
    </source>
</evidence>
<proteinExistence type="predicted"/>
<dbReference type="InterPro" id="IPR018499">
    <property type="entry name" value="Tetraspanin/Peripherin"/>
</dbReference>
<evidence type="ECO:0008006" key="8">
    <source>
        <dbReference type="Google" id="ProtNLM"/>
    </source>
</evidence>
<accession>A0A812DHN3</accession>
<feature type="transmembrane region" description="Helical" evidence="5">
    <location>
        <begin position="31"/>
        <end position="54"/>
    </location>
</feature>
<dbReference type="SUPFAM" id="SSF48652">
    <property type="entry name" value="Tetraspanin"/>
    <property type="match status" value="1"/>
</dbReference>
<sequence length="215" mass="23904">MLSLGLFLAGALFHKDLYGFASFLSRYICIPTIVSLSLGSFLTCIFSLTLLCFAPNIHLYAPYKCFFSGVLFLEFITWGATVFSKSFLLGLIIDSLYHAASKYTINSQANLTWDALQLDYRCCGVYNYTDWFHYLKDSIVPDSCCVNYTIGCGVFNSTSTIVETGCAEALSKWLDGCLLLTTILFFVFMLLQGISFTLSSKDQGFDSELSPVTTT</sequence>
<evidence type="ECO:0000256" key="5">
    <source>
        <dbReference type="SAM" id="Phobius"/>
    </source>
</evidence>
<dbReference type="Gene3D" id="1.10.1450.10">
    <property type="entry name" value="Tetraspanin"/>
    <property type="match status" value="1"/>
</dbReference>
<evidence type="ECO:0000313" key="6">
    <source>
        <dbReference type="EMBL" id="CAE1298219.1"/>
    </source>
</evidence>
<name>A0A812DHN3_ACAPH</name>
<dbReference type="InterPro" id="IPR008952">
    <property type="entry name" value="Tetraspanin_EC2_sf"/>
</dbReference>
<organism evidence="6 7">
    <name type="scientific">Acanthosepion pharaonis</name>
    <name type="common">Pharaoh cuttlefish</name>
    <name type="synonym">Sepia pharaonis</name>
    <dbReference type="NCBI Taxonomy" id="158019"/>
    <lineage>
        <taxon>Eukaryota</taxon>
        <taxon>Metazoa</taxon>
        <taxon>Spiralia</taxon>
        <taxon>Lophotrochozoa</taxon>
        <taxon>Mollusca</taxon>
        <taxon>Cephalopoda</taxon>
        <taxon>Coleoidea</taxon>
        <taxon>Decapodiformes</taxon>
        <taxon>Sepiida</taxon>
        <taxon>Sepiina</taxon>
        <taxon>Sepiidae</taxon>
        <taxon>Acanthosepion</taxon>
    </lineage>
</organism>
<feature type="transmembrane region" description="Helical" evidence="5">
    <location>
        <begin position="178"/>
        <end position="198"/>
    </location>
</feature>